<dbReference type="InterPro" id="IPR042094">
    <property type="entry name" value="T2SS_GspF_sf"/>
</dbReference>
<reference evidence="9" key="1">
    <citation type="journal article" date="2019" name="Int. J. Syst. Evol. Microbiol.">
        <title>The Global Catalogue of Microorganisms (GCM) 10K type strain sequencing project: providing services to taxonomists for standard genome sequencing and annotation.</title>
        <authorList>
            <consortium name="The Broad Institute Genomics Platform"/>
            <consortium name="The Broad Institute Genome Sequencing Center for Infectious Disease"/>
            <person name="Wu L."/>
            <person name="Ma J."/>
        </authorList>
    </citation>
    <scope>NUCLEOTIDE SEQUENCE [LARGE SCALE GENOMIC DNA]</scope>
    <source>
        <strain evidence="9">JCM 18961</strain>
    </source>
</reference>
<dbReference type="InterPro" id="IPR018076">
    <property type="entry name" value="T2SS_GspF_dom"/>
</dbReference>
<name>A0ABP8XN32_9MICO</name>
<dbReference type="Pfam" id="PF00482">
    <property type="entry name" value="T2SSF"/>
    <property type="match status" value="1"/>
</dbReference>
<accession>A0ABP8XN32</accession>
<keyword evidence="3 6" id="KW-0812">Transmembrane</keyword>
<evidence type="ECO:0000313" key="8">
    <source>
        <dbReference type="EMBL" id="GAA4711003.1"/>
    </source>
</evidence>
<dbReference type="Proteomes" id="UP001500556">
    <property type="component" value="Unassembled WGS sequence"/>
</dbReference>
<keyword evidence="4 6" id="KW-1133">Transmembrane helix</keyword>
<feature type="transmembrane region" description="Helical" evidence="6">
    <location>
        <begin position="162"/>
        <end position="190"/>
    </location>
</feature>
<dbReference type="RefSeq" id="WP_345500780.1">
    <property type="nucleotide sequence ID" value="NZ_BAABLO010000001.1"/>
</dbReference>
<evidence type="ECO:0000256" key="6">
    <source>
        <dbReference type="SAM" id="Phobius"/>
    </source>
</evidence>
<comment type="caution">
    <text evidence="8">The sequence shown here is derived from an EMBL/GenBank/DDBJ whole genome shotgun (WGS) entry which is preliminary data.</text>
</comment>
<evidence type="ECO:0000313" key="9">
    <source>
        <dbReference type="Proteomes" id="UP001500556"/>
    </source>
</evidence>
<keyword evidence="2" id="KW-1003">Cell membrane</keyword>
<protein>
    <recommendedName>
        <fullName evidence="7">Type II secretion system protein GspF domain-containing protein</fullName>
    </recommendedName>
</protein>
<dbReference type="PANTHER" id="PTHR35007">
    <property type="entry name" value="INTEGRAL MEMBRANE PROTEIN-RELATED"/>
    <property type="match status" value="1"/>
</dbReference>
<evidence type="ECO:0000256" key="2">
    <source>
        <dbReference type="ARBA" id="ARBA00022475"/>
    </source>
</evidence>
<evidence type="ECO:0000256" key="3">
    <source>
        <dbReference type="ARBA" id="ARBA00022692"/>
    </source>
</evidence>
<keyword evidence="5 6" id="KW-0472">Membrane</keyword>
<gene>
    <name evidence="8" type="ORF">GCM10025782_03840</name>
</gene>
<sequence length="198" mass="21014">MTLGVAVAALAVLAVVVWPGRPPARTPHRAREVASRARIGERLRPRSRARGQAPADQVADTLVLLALAMRAGLGLTEALDEVRPGAGEEVARDLAAVVAALRWGRPAREAWSYAGDVWRPAELAWVVAEETGAAPAALVEQAAVRLREELERRREQRAARAGVLLVLPLGLGFLPAFACTAVVPVVLALARTVVEGAR</sequence>
<proteinExistence type="predicted"/>
<evidence type="ECO:0000256" key="1">
    <source>
        <dbReference type="ARBA" id="ARBA00004651"/>
    </source>
</evidence>
<evidence type="ECO:0000256" key="4">
    <source>
        <dbReference type="ARBA" id="ARBA00022989"/>
    </source>
</evidence>
<dbReference type="PANTHER" id="PTHR35007:SF3">
    <property type="entry name" value="POSSIBLE CONSERVED ALANINE RICH MEMBRANE PROTEIN"/>
    <property type="match status" value="1"/>
</dbReference>
<evidence type="ECO:0000259" key="7">
    <source>
        <dbReference type="Pfam" id="PF00482"/>
    </source>
</evidence>
<dbReference type="Gene3D" id="1.20.81.30">
    <property type="entry name" value="Type II secretion system (T2SS), domain F"/>
    <property type="match status" value="1"/>
</dbReference>
<dbReference type="EMBL" id="BAABLO010000001">
    <property type="protein sequence ID" value="GAA4711003.1"/>
    <property type="molecule type" value="Genomic_DNA"/>
</dbReference>
<evidence type="ECO:0000256" key="5">
    <source>
        <dbReference type="ARBA" id="ARBA00023136"/>
    </source>
</evidence>
<comment type="subcellular location">
    <subcellularLocation>
        <location evidence="1">Cell membrane</location>
        <topology evidence="1">Multi-pass membrane protein</topology>
    </subcellularLocation>
</comment>
<keyword evidence="9" id="KW-1185">Reference proteome</keyword>
<organism evidence="8 9">
    <name type="scientific">Pedococcus ginsenosidimutans</name>
    <dbReference type="NCBI Taxonomy" id="490570"/>
    <lineage>
        <taxon>Bacteria</taxon>
        <taxon>Bacillati</taxon>
        <taxon>Actinomycetota</taxon>
        <taxon>Actinomycetes</taxon>
        <taxon>Micrococcales</taxon>
        <taxon>Intrasporangiaceae</taxon>
        <taxon>Pedococcus</taxon>
    </lineage>
</organism>
<feature type="domain" description="Type II secretion system protein GspF" evidence="7">
    <location>
        <begin position="64"/>
        <end position="178"/>
    </location>
</feature>